<reference evidence="1" key="1">
    <citation type="submission" date="2013-07" db="EMBL/GenBank/DDBJ databases">
        <authorList>
            <person name="Geib S."/>
        </authorList>
    </citation>
    <scope>NUCLEOTIDE SEQUENCE</scope>
</reference>
<sequence>MGRTGRARLRKKRTINANITKEDTFSALQQQLGMLGWRNAYALTARNFPSTGRGICSKTQNFCAGDRLISLPLKCLVTICTLEESSHFKSQFDTKKFHKDLKIPFQALLALYVLHEQHLEEASHINAYIKSIPKQFSTPYFCTIAELQRLPEEILEKTVAQNRVIRESYACLKNIFHNNKCCYCGKQYFDDIYTLTAYKWAYFAVNTRSVYVLSRQIKPEKCFFQTILTDEPNMALAPFLDLFNHSSDVQTNADLLPIGPNKQLEYVLTLESTKLASAIPPRKQLFISYGTLSNYTLLTEYGFFISHNPDDYFSFSLTDIEEFLKQDKTYSNIMLHRNKFTFIRAHNLHDEMFVHLEDGASHNLCVVLHLLLHEQSIYPNVLNQVAFGSAERLANVEAEIRSLVGYKINSYKRFVHDLEQLTALSESGVVAKGYLEECIRFLNDYLDKAA</sequence>
<dbReference type="OrthoDB" id="341421at2759"/>
<protein>
    <submittedName>
        <fullName evidence="1">SET domain-containing protein 4</fullName>
    </submittedName>
</protein>
<dbReference type="EMBL" id="GAMC01010160">
    <property type="protein sequence ID" value="JAB96395.1"/>
    <property type="molecule type" value="mRNA"/>
</dbReference>
<dbReference type="AlphaFoldDB" id="W8B5H8"/>
<dbReference type="InterPro" id="IPR044429">
    <property type="entry name" value="SETD4_SET"/>
</dbReference>
<name>W8B5H8_CERCA</name>
<dbReference type="GO" id="GO:0016279">
    <property type="term" value="F:protein-lysine N-methyltransferase activity"/>
    <property type="evidence" value="ECO:0007669"/>
    <property type="project" value="InterPro"/>
</dbReference>
<dbReference type="PANTHER" id="PTHR13271">
    <property type="entry name" value="UNCHARACTERIZED PUTATIVE METHYLTRANSFERASE"/>
    <property type="match status" value="1"/>
</dbReference>
<proteinExistence type="evidence at transcript level"/>
<accession>W8B5H8</accession>
<evidence type="ECO:0000313" key="1">
    <source>
        <dbReference type="EMBL" id="JAB96395.1"/>
    </source>
</evidence>
<organism evidence="1">
    <name type="scientific">Ceratitis capitata</name>
    <name type="common">Mediterranean fruit fly</name>
    <name type="synonym">Tephritis capitata</name>
    <dbReference type="NCBI Taxonomy" id="7213"/>
    <lineage>
        <taxon>Eukaryota</taxon>
        <taxon>Metazoa</taxon>
        <taxon>Ecdysozoa</taxon>
        <taxon>Arthropoda</taxon>
        <taxon>Hexapoda</taxon>
        <taxon>Insecta</taxon>
        <taxon>Pterygota</taxon>
        <taxon>Neoptera</taxon>
        <taxon>Endopterygota</taxon>
        <taxon>Diptera</taxon>
        <taxon>Brachycera</taxon>
        <taxon>Muscomorpha</taxon>
        <taxon>Tephritoidea</taxon>
        <taxon>Tephritidae</taxon>
        <taxon>Ceratitis</taxon>
        <taxon>Ceratitis</taxon>
    </lineage>
</organism>
<dbReference type="InterPro" id="IPR046341">
    <property type="entry name" value="SET_dom_sf"/>
</dbReference>
<dbReference type="Gene3D" id="3.90.1410.10">
    <property type="entry name" value="set domain protein methyltransferase, domain 1"/>
    <property type="match status" value="1"/>
</dbReference>
<dbReference type="CDD" id="cd19177">
    <property type="entry name" value="SET_SETD4"/>
    <property type="match status" value="1"/>
</dbReference>
<dbReference type="PANTHER" id="PTHR13271:SF151">
    <property type="entry name" value="SET DOMAIN-CONTAINING PROTEIN 4"/>
    <property type="match status" value="1"/>
</dbReference>
<dbReference type="InterPro" id="IPR050600">
    <property type="entry name" value="SETD3_SETD6_MTase"/>
</dbReference>
<reference evidence="1" key="2">
    <citation type="journal article" date="2014" name="BMC Genomics">
        <title>A genomic perspective to assessing quality of mass-reared SIT flies used in Mediterranean fruit fly (Ceratitis capitata) eradication in California.</title>
        <authorList>
            <person name="Calla B."/>
            <person name="Hall B."/>
            <person name="Hou S."/>
            <person name="Geib S.M."/>
        </authorList>
    </citation>
    <scope>NUCLEOTIDE SEQUENCE</scope>
</reference>
<gene>
    <name evidence="1" type="primary">SETD4</name>
</gene>
<dbReference type="SUPFAM" id="SSF82199">
    <property type="entry name" value="SET domain"/>
    <property type="match status" value="1"/>
</dbReference>